<comment type="subcellular location">
    <subcellularLocation>
        <location evidence="2">Cell membrane</location>
        <topology evidence="2">Multi-pass membrane protein</topology>
    </subcellularLocation>
</comment>
<comment type="catalytic activity">
    <reaction evidence="1">
        <text>ATP + protein L-histidine = ADP + protein N-phospho-L-histidine.</text>
        <dbReference type="EC" id="2.7.13.3"/>
    </reaction>
</comment>
<keyword evidence="9 17" id="KW-0418">Kinase</keyword>
<feature type="domain" description="HAMP" evidence="16">
    <location>
        <begin position="192"/>
        <end position="244"/>
    </location>
</feature>
<dbReference type="AlphaFoldDB" id="A0A0E3K2U0"/>
<dbReference type="InterPro" id="IPR005467">
    <property type="entry name" value="His_kinase_dom"/>
</dbReference>
<dbReference type="InterPro" id="IPR003594">
    <property type="entry name" value="HATPase_dom"/>
</dbReference>
<evidence type="ECO:0000256" key="10">
    <source>
        <dbReference type="ARBA" id="ARBA00022840"/>
    </source>
</evidence>
<dbReference type="InterPro" id="IPR036097">
    <property type="entry name" value="HisK_dim/P_sf"/>
</dbReference>
<sequence>MDIKKRLITFNSITIIIPFIVTIIIAYMFIFISSASLSRDISYDNFKKLLTIKSELLDLNTNISKQTSSNIEDVHLQQYLSKRLLSINGEFILTKEDNVIFASKNINKIDIARCLEEVKNNSLQKNIKINNISYIVEVVPLKFKDEISGNVILLAPDNHESQFIEKFIIVIIVVFFICFILVNTLMSYLFSKRILNPISLLKNATAKISKGDLDYEIIETGDEEIRELCSDFEHMRIELKNSIQMKMKYDDNRRMLVSSISHDLKTPITSIKGYANGLLDGIANTPEKTEHYLKTIYSKAELIDVMIDDLLLYSKLDLNQIPFKFEKTNIVEYFNYCICESAPELERSNIKIHLKNDLTNSKYVMIDRDRLKRVILNIIDNSRKYIDKNNGEIVIMLRETNSSIVIELRDNGHGIDKNDTNKIFNRFYRADSARTGASGSGLGLAIAKQIVEGHNGRIWAVSHENKGTSILISLAKIPEE</sequence>
<evidence type="ECO:0000259" key="15">
    <source>
        <dbReference type="PROSITE" id="PS50109"/>
    </source>
</evidence>
<dbReference type="Proteomes" id="UP000033115">
    <property type="component" value="Chromosome"/>
</dbReference>
<dbReference type="InterPro" id="IPR004358">
    <property type="entry name" value="Sig_transdc_His_kin-like_C"/>
</dbReference>
<evidence type="ECO:0000256" key="9">
    <source>
        <dbReference type="ARBA" id="ARBA00022777"/>
    </source>
</evidence>
<dbReference type="Gene3D" id="1.10.287.130">
    <property type="match status" value="1"/>
</dbReference>
<dbReference type="Gene3D" id="6.10.340.10">
    <property type="match status" value="1"/>
</dbReference>
<evidence type="ECO:0000256" key="3">
    <source>
        <dbReference type="ARBA" id="ARBA00012438"/>
    </source>
</evidence>
<dbReference type="CDD" id="cd06225">
    <property type="entry name" value="HAMP"/>
    <property type="match status" value="1"/>
</dbReference>
<dbReference type="InterPro" id="IPR003660">
    <property type="entry name" value="HAMP_dom"/>
</dbReference>
<feature type="transmembrane region" description="Helical" evidence="14">
    <location>
        <begin position="167"/>
        <end position="190"/>
    </location>
</feature>
<evidence type="ECO:0000259" key="16">
    <source>
        <dbReference type="PROSITE" id="PS50885"/>
    </source>
</evidence>
<feature type="transmembrane region" description="Helical" evidence="14">
    <location>
        <begin position="7"/>
        <end position="32"/>
    </location>
</feature>
<dbReference type="InterPro" id="IPR003661">
    <property type="entry name" value="HisK_dim/P_dom"/>
</dbReference>
<gene>
    <name evidence="17" type="ORF">CSCA_3605</name>
</gene>
<keyword evidence="12" id="KW-0902">Two-component regulatory system</keyword>
<evidence type="ECO:0000256" key="11">
    <source>
        <dbReference type="ARBA" id="ARBA00022989"/>
    </source>
</evidence>
<dbReference type="SUPFAM" id="SSF158472">
    <property type="entry name" value="HAMP domain-like"/>
    <property type="match status" value="1"/>
</dbReference>
<keyword evidence="13 14" id="KW-0472">Membrane</keyword>
<evidence type="ECO:0000256" key="6">
    <source>
        <dbReference type="ARBA" id="ARBA00022679"/>
    </source>
</evidence>
<evidence type="ECO:0000256" key="5">
    <source>
        <dbReference type="ARBA" id="ARBA00022553"/>
    </source>
</evidence>
<dbReference type="HOGENOM" id="CLU_000445_89_6_9"/>
<evidence type="ECO:0000256" key="13">
    <source>
        <dbReference type="ARBA" id="ARBA00023136"/>
    </source>
</evidence>
<dbReference type="GO" id="GO:0005886">
    <property type="term" value="C:plasma membrane"/>
    <property type="evidence" value="ECO:0007669"/>
    <property type="project" value="UniProtKB-SubCell"/>
</dbReference>
<keyword evidence="7 14" id="KW-0812">Transmembrane</keyword>
<evidence type="ECO:0000256" key="14">
    <source>
        <dbReference type="SAM" id="Phobius"/>
    </source>
</evidence>
<dbReference type="PRINTS" id="PR00344">
    <property type="entry name" value="BCTRLSENSOR"/>
</dbReference>
<organism evidence="17 18">
    <name type="scientific">Clostridium scatologenes</name>
    <dbReference type="NCBI Taxonomy" id="1548"/>
    <lineage>
        <taxon>Bacteria</taxon>
        <taxon>Bacillati</taxon>
        <taxon>Bacillota</taxon>
        <taxon>Clostridia</taxon>
        <taxon>Eubacteriales</taxon>
        <taxon>Clostridiaceae</taxon>
        <taxon>Clostridium</taxon>
    </lineage>
</organism>
<dbReference type="GO" id="GO:0000155">
    <property type="term" value="F:phosphorelay sensor kinase activity"/>
    <property type="evidence" value="ECO:0007669"/>
    <property type="project" value="InterPro"/>
</dbReference>
<dbReference type="SUPFAM" id="SSF55874">
    <property type="entry name" value="ATPase domain of HSP90 chaperone/DNA topoisomerase II/histidine kinase"/>
    <property type="match status" value="1"/>
</dbReference>
<feature type="domain" description="Histidine kinase" evidence="15">
    <location>
        <begin position="259"/>
        <end position="478"/>
    </location>
</feature>
<dbReference type="FunFam" id="1.10.287.130:FF:000001">
    <property type="entry name" value="Two-component sensor histidine kinase"/>
    <property type="match status" value="1"/>
</dbReference>
<keyword evidence="10" id="KW-0067">ATP-binding</keyword>
<dbReference type="PROSITE" id="PS50109">
    <property type="entry name" value="HIS_KIN"/>
    <property type="match status" value="1"/>
</dbReference>
<proteinExistence type="predicted"/>
<dbReference type="GO" id="GO:0005524">
    <property type="term" value="F:ATP binding"/>
    <property type="evidence" value="ECO:0007669"/>
    <property type="project" value="UniProtKB-KW"/>
</dbReference>
<dbReference type="RefSeq" id="WP_029160844.1">
    <property type="nucleotide sequence ID" value="NZ_CP009933.1"/>
</dbReference>
<dbReference type="InterPro" id="IPR036890">
    <property type="entry name" value="HATPase_C_sf"/>
</dbReference>
<dbReference type="Gene3D" id="3.30.565.10">
    <property type="entry name" value="Histidine kinase-like ATPase, C-terminal domain"/>
    <property type="match status" value="1"/>
</dbReference>
<evidence type="ECO:0000313" key="17">
    <source>
        <dbReference type="EMBL" id="AKA70730.1"/>
    </source>
</evidence>
<dbReference type="PANTHER" id="PTHR45528:SF1">
    <property type="entry name" value="SENSOR HISTIDINE KINASE CPXA"/>
    <property type="match status" value="1"/>
</dbReference>
<evidence type="ECO:0000256" key="8">
    <source>
        <dbReference type="ARBA" id="ARBA00022741"/>
    </source>
</evidence>
<dbReference type="Pfam" id="PF00672">
    <property type="entry name" value="HAMP"/>
    <property type="match status" value="1"/>
</dbReference>
<evidence type="ECO:0000313" key="18">
    <source>
        <dbReference type="Proteomes" id="UP000033115"/>
    </source>
</evidence>
<dbReference type="FunFam" id="3.30.565.10:FF:000006">
    <property type="entry name" value="Sensor histidine kinase WalK"/>
    <property type="match status" value="1"/>
</dbReference>
<dbReference type="PANTHER" id="PTHR45528">
    <property type="entry name" value="SENSOR HISTIDINE KINASE CPXA"/>
    <property type="match status" value="1"/>
</dbReference>
<keyword evidence="6" id="KW-0808">Transferase</keyword>
<dbReference type="SMART" id="SM00388">
    <property type="entry name" value="HisKA"/>
    <property type="match status" value="1"/>
</dbReference>
<accession>A0A0E3K2U0</accession>
<dbReference type="STRING" id="1548.CSCA_3605"/>
<dbReference type="SMART" id="SM00304">
    <property type="entry name" value="HAMP"/>
    <property type="match status" value="1"/>
</dbReference>
<evidence type="ECO:0000256" key="7">
    <source>
        <dbReference type="ARBA" id="ARBA00022692"/>
    </source>
</evidence>
<dbReference type="EMBL" id="CP009933">
    <property type="protein sequence ID" value="AKA70730.1"/>
    <property type="molecule type" value="Genomic_DNA"/>
</dbReference>
<keyword evidence="5" id="KW-0597">Phosphoprotein</keyword>
<dbReference type="InterPro" id="IPR050398">
    <property type="entry name" value="HssS/ArlS-like"/>
</dbReference>
<dbReference type="SUPFAM" id="SSF47384">
    <property type="entry name" value="Homodimeric domain of signal transducing histidine kinase"/>
    <property type="match status" value="1"/>
</dbReference>
<evidence type="ECO:0000256" key="2">
    <source>
        <dbReference type="ARBA" id="ARBA00004651"/>
    </source>
</evidence>
<evidence type="ECO:0000256" key="1">
    <source>
        <dbReference type="ARBA" id="ARBA00000085"/>
    </source>
</evidence>
<name>A0A0E3K2U0_CLOSL</name>
<evidence type="ECO:0000256" key="12">
    <source>
        <dbReference type="ARBA" id="ARBA00023012"/>
    </source>
</evidence>
<dbReference type="CDD" id="cd00075">
    <property type="entry name" value="HATPase"/>
    <property type="match status" value="1"/>
</dbReference>
<evidence type="ECO:0000256" key="4">
    <source>
        <dbReference type="ARBA" id="ARBA00022475"/>
    </source>
</evidence>
<dbReference type="KEGG" id="csq:CSCA_3605"/>
<keyword evidence="4" id="KW-1003">Cell membrane</keyword>
<protein>
    <recommendedName>
        <fullName evidence="3">histidine kinase</fullName>
        <ecNumber evidence="3">2.7.13.3</ecNumber>
    </recommendedName>
</protein>
<dbReference type="Pfam" id="PF00512">
    <property type="entry name" value="HisKA"/>
    <property type="match status" value="1"/>
</dbReference>
<dbReference type="EC" id="2.7.13.3" evidence="3"/>
<keyword evidence="8" id="KW-0547">Nucleotide-binding</keyword>
<dbReference type="PROSITE" id="PS50885">
    <property type="entry name" value="HAMP"/>
    <property type="match status" value="1"/>
</dbReference>
<keyword evidence="11 14" id="KW-1133">Transmembrane helix</keyword>
<keyword evidence="18" id="KW-1185">Reference proteome</keyword>
<dbReference type="SMART" id="SM00387">
    <property type="entry name" value="HATPase_c"/>
    <property type="match status" value="1"/>
</dbReference>
<dbReference type="Pfam" id="PF02518">
    <property type="entry name" value="HATPase_c"/>
    <property type="match status" value="1"/>
</dbReference>
<dbReference type="CDD" id="cd00082">
    <property type="entry name" value="HisKA"/>
    <property type="match status" value="1"/>
</dbReference>
<reference evidence="17 18" key="1">
    <citation type="journal article" date="2015" name="J. Biotechnol.">
        <title>Complete genome sequence of a malodorant-producing acetogen, Clostridium scatologenes ATCC 25775(T).</title>
        <authorList>
            <person name="Zhu Z."/>
            <person name="Guo T."/>
            <person name="Zheng H."/>
            <person name="Song T."/>
            <person name="Ouyang P."/>
            <person name="Xie J."/>
        </authorList>
    </citation>
    <scope>NUCLEOTIDE SEQUENCE [LARGE SCALE GENOMIC DNA]</scope>
    <source>
        <strain evidence="17 18">ATCC 25775</strain>
    </source>
</reference>